<organism evidence="3 4">
    <name type="scientific">Trypanosoma cruzi marinkellei</name>
    <dbReference type="NCBI Taxonomy" id="85056"/>
    <lineage>
        <taxon>Eukaryota</taxon>
        <taxon>Discoba</taxon>
        <taxon>Euglenozoa</taxon>
        <taxon>Kinetoplastea</taxon>
        <taxon>Metakinetoplastina</taxon>
        <taxon>Trypanosomatida</taxon>
        <taxon>Trypanosomatidae</taxon>
        <taxon>Trypanosoma</taxon>
        <taxon>Schizotrypanum</taxon>
    </lineage>
</organism>
<feature type="chain" id="PRO_5003861572" description="90 kDa surface protein" evidence="2">
    <location>
        <begin position="26"/>
        <end position="339"/>
    </location>
</feature>
<dbReference type="AlphaFoldDB" id="K2MUP8"/>
<evidence type="ECO:0000256" key="2">
    <source>
        <dbReference type="SAM" id="SignalP"/>
    </source>
</evidence>
<feature type="signal peptide" evidence="2">
    <location>
        <begin position="1"/>
        <end position="25"/>
    </location>
</feature>
<sequence length="339" mass="34181">MMMCRVFCAVLALTLLCCCFSCVFATEEEEEEELSVDAVCVDGGDKVGRWQLRGKSLWYNCTAEARGLGKMICSMGVGNCAPEDVKKRIEGGAMDGVFEIKFVTPTQSQVESWWESNVEPKVATVASVPATPLEAGPPVAQEEEAPRVTTSGPNSESSPAGVEGSAGALSSPPAAPGGTGANSAAGAAGTTDPSLPATLQAQNSAPSGDPQDAARSDSAASAAPESPPDPEPTEGGGHSSHNSSVGRQEETSAAPPTQLSQTDEGGGAAEGAEEDTATTSDAANGEVNSTAAGMPTSLSSPPTTNALENSVGNDACFHDTPLHAPLLLVLAALAYGTLG</sequence>
<feature type="region of interest" description="Disordered" evidence="1">
    <location>
        <begin position="129"/>
        <end position="306"/>
    </location>
</feature>
<feature type="compositionally biased region" description="Low complexity" evidence="1">
    <location>
        <begin position="209"/>
        <end position="224"/>
    </location>
</feature>
<proteinExistence type="predicted"/>
<keyword evidence="4" id="KW-1185">Reference proteome</keyword>
<dbReference type="OrthoDB" id="10486022at2759"/>
<evidence type="ECO:0000256" key="1">
    <source>
        <dbReference type="SAM" id="MobiDB-lite"/>
    </source>
</evidence>
<dbReference type="Proteomes" id="UP000007350">
    <property type="component" value="Unassembled WGS sequence"/>
</dbReference>
<comment type="caution">
    <text evidence="3">The sequence shown here is derived from an EMBL/GenBank/DDBJ whole genome shotgun (WGS) entry which is preliminary data.</text>
</comment>
<accession>K2MUP8</accession>
<feature type="compositionally biased region" description="Low complexity" evidence="1">
    <location>
        <begin position="181"/>
        <end position="191"/>
    </location>
</feature>
<reference evidence="3 4" key="1">
    <citation type="journal article" date="2012" name="BMC Genomics">
        <title>Comparative genomic analysis of human infective Trypanosoma cruzi lineages with the bat-restricted subspecies T. cruzi marinkellei.</title>
        <authorList>
            <person name="Franzen O."/>
            <person name="Talavera-Lopez C."/>
            <person name="Ochaya S."/>
            <person name="Butler C.E."/>
            <person name="Messenger L.A."/>
            <person name="Lewis M.D."/>
            <person name="Llewellyn M.S."/>
            <person name="Marinkelle C.J."/>
            <person name="Tyler K.M."/>
            <person name="Miles M.A."/>
            <person name="Andersson B."/>
        </authorList>
    </citation>
    <scope>NUCLEOTIDE SEQUENCE [LARGE SCALE GENOMIC DNA]</scope>
    <source>
        <strain evidence="3 4">B7</strain>
    </source>
</reference>
<evidence type="ECO:0000313" key="3">
    <source>
        <dbReference type="EMBL" id="EKF29449.1"/>
    </source>
</evidence>
<gene>
    <name evidence="3" type="ORF">MOQ_006768</name>
</gene>
<feature type="compositionally biased region" description="Polar residues" evidence="1">
    <location>
        <begin position="197"/>
        <end position="206"/>
    </location>
</feature>
<feature type="compositionally biased region" description="Polar residues" evidence="1">
    <location>
        <begin position="148"/>
        <end position="158"/>
    </location>
</feature>
<feature type="compositionally biased region" description="Polar residues" evidence="1">
    <location>
        <begin position="286"/>
        <end position="306"/>
    </location>
</feature>
<name>K2MUP8_TRYCR</name>
<dbReference type="EMBL" id="AHKC01013194">
    <property type="protein sequence ID" value="EKF29449.1"/>
    <property type="molecule type" value="Genomic_DNA"/>
</dbReference>
<evidence type="ECO:0000313" key="4">
    <source>
        <dbReference type="Proteomes" id="UP000007350"/>
    </source>
</evidence>
<protein>
    <recommendedName>
        <fullName evidence="5">90 kDa surface protein</fullName>
    </recommendedName>
</protein>
<keyword evidence="2" id="KW-0732">Signal</keyword>
<evidence type="ECO:0008006" key="5">
    <source>
        <dbReference type="Google" id="ProtNLM"/>
    </source>
</evidence>